<feature type="compositionally biased region" description="Basic residues" evidence="1">
    <location>
        <begin position="217"/>
        <end position="232"/>
    </location>
</feature>
<feature type="compositionally biased region" description="Polar residues" evidence="1">
    <location>
        <begin position="339"/>
        <end position="348"/>
    </location>
</feature>
<dbReference type="GeneID" id="38112064"/>
<dbReference type="EMBL" id="PVWQ01000002">
    <property type="protein sequence ID" value="RDW89919.1"/>
    <property type="molecule type" value="Genomic_DNA"/>
</dbReference>
<dbReference type="OrthoDB" id="4468425at2759"/>
<evidence type="ECO:0000313" key="3">
    <source>
        <dbReference type="Proteomes" id="UP000256690"/>
    </source>
</evidence>
<name>A0A3D8SUD7_9EURO</name>
<sequence length="484" mass="53458">MGLRAPRAEDPSFPHGSPPTLIHANSAMDVTSPPDRCHDNQAKTSAFDFVLALQAFLCQNRIDSVGPFRMRVKPTSSNNWALLVEGEASVMDHNVLDQLNLGFPWPPSPPELDGVELAEASSSVASSGTSFPEYMAMDGSCLGDPGLTRFFNPTVVPNLASGLHHMESDEAGLAMQPTAVDVQSLSPESLQLQVKPTATAGRTSHMPRRNLPSPTPTHRRVRTTRDGRHKQSMRLNSADTEADLIVRYLSQHVISEDYYALLGSNLPRWTTQGIWNEHGTRPDASSQSPYVKLEQAYRVVCQINSRMSDDLVRDRMGLIRLHLEYIETHRAHRGRHASGANTGSTRPPSTVGRGNASQVIDLILKSIHEEWNTLDETRRAELRAKFHERKKYGKRWSQLTDALGPGILLICSTKLASAVRGTAVTARMLDAVIERFDRMDPAMVKVTSIVSPLAAALLENKGFAEFETATMMHQIQSACPRVFE</sequence>
<evidence type="ECO:0000256" key="1">
    <source>
        <dbReference type="SAM" id="MobiDB-lite"/>
    </source>
</evidence>
<proteinExistence type="predicted"/>
<reference evidence="2 3" key="1">
    <citation type="journal article" date="2018" name="IMA Fungus">
        <title>IMA Genome-F 9: Draft genome sequence of Annulohypoxylon stygium, Aspergillus mulundensis, Berkeleyomyces basicola (syn. Thielaviopsis basicola), Ceratocystis smalleyi, two Cercospora beticola strains, Coleophoma cylindrospora, Fusarium fracticaudum, Phialophora cf. hyalina, and Morchella septimelata.</title>
        <authorList>
            <person name="Wingfield B.D."/>
            <person name="Bills G.F."/>
            <person name="Dong Y."/>
            <person name="Huang W."/>
            <person name="Nel W.J."/>
            <person name="Swalarsk-Parry B.S."/>
            <person name="Vaghefi N."/>
            <person name="Wilken P.M."/>
            <person name="An Z."/>
            <person name="de Beer Z.W."/>
            <person name="De Vos L."/>
            <person name="Chen L."/>
            <person name="Duong T.A."/>
            <person name="Gao Y."/>
            <person name="Hammerbacher A."/>
            <person name="Kikkert J.R."/>
            <person name="Li Y."/>
            <person name="Li H."/>
            <person name="Li K."/>
            <person name="Li Q."/>
            <person name="Liu X."/>
            <person name="Ma X."/>
            <person name="Naidoo K."/>
            <person name="Pethybridge S.J."/>
            <person name="Sun J."/>
            <person name="Steenkamp E.T."/>
            <person name="van der Nest M.A."/>
            <person name="van Wyk S."/>
            <person name="Wingfield M.J."/>
            <person name="Xiong C."/>
            <person name="Yue Q."/>
            <person name="Zhang X."/>
        </authorList>
    </citation>
    <scope>NUCLEOTIDE SEQUENCE [LARGE SCALE GENOMIC DNA]</scope>
    <source>
        <strain evidence="2 3">DSM 5745</strain>
    </source>
</reference>
<gene>
    <name evidence="2" type="ORF">DSM5745_01694</name>
</gene>
<feature type="region of interest" description="Disordered" evidence="1">
    <location>
        <begin position="197"/>
        <end position="234"/>
    </location>
</feature>
<accession>A0A3D8SUD7</accession>
<dbReference type="AlphaFoldDB" id="A0A3D8SUD7"/>
<organism evidence="2 3">
    <name type="scientific">Aspergillus mulundensis</name>
    <dbReference type="NCBI Taxonomy" id="1810919"/>
    <lineage>
        <taxon>Eukaryota</taxon>
        <taxon>Fungi</taxon>
        <taxon>Dikarya</taxon>
        <taxon>Ascomycota</taxon>
        <taxon>Pezizomycotina</taxon>
        <taxon>Eurotiomycetes</taxon>
        <taxon>Eurotiomycetidae</taxon>
        <taxon>Eurotiales</taxon>
        <taxon>Aspergillaceae</taxon>
        <taxon>Aspergillus</taxon>
        <taxon>Aspergillus subgen. Nidulantes</taxon>
    </lineage>
</organism>
<evidence type="ECO:0000313" key="2">
    <source>
        <dbReference type="EMBL" id="RDW89919.1"/>
    </source>
</evidence>
<protein>
    <submittedName>
        <fullName evidence="2">Uncharacterized protein</fullName>
    </submittedName>
</protein>
<comment type="caution">
    <text evidence="2">The sequence shown here is derived from an EMBL/GenBank/DDBJ whole genome shotgun (WGS) entry which is preliminary data.</text>
</comment>
<dbReference type="RefSeq" id="XP_026606873.1">
    <property type="nucleotide sequence ID" value="XM_026743710.1"/>
</dbReference>
<dbReference type="Proteomes" id="UP000256690">
    <property type="component" value="Unassembled WGS sequence"/>
</dbReference>
<feature type="region of interest" description="Disordered" evidence="1">
    <location>
        <begin position="332"/>
        <end position="353"/>
    </location>
</feature>
<keyword evidence="3" id="KW-1185">Reference proteome</keyword>